<accession>A0A1I1TBD9</accession>
<keyword evidence="3" id="KW-1185">Reference proteome</keyword>
<protein>
    <submittedName>
        <fullName evidence="2">Uncharacterized protein</fullName>
    </submittedName>
</protein>
<dbReference type="Proteomes" id="UP000198855">
    <property type="component" value="Unassembled WGS sequence"/>
</dbReference>
<dbReference type="OrthoDB" id="2626944at2"/>
<feature type="compositionally biased region" description="Polar residues" evidence="1">
    <location>
        <begin position="56"/>
        <end position="65"/>
    </location>
</feature>
<dbReference type="RefSeq" id="WP_091180505.1">
    <property type="nucleotide sequence ID" value="NZ_FOMT01000001.1"/>
</dbReference>
<dbReference type="EMBL" id="FOMT01000001">
    <property type="protein sequence ID" value="SFD55906.1"/>
    <property type="molecule type" value="Genomic_DNA"/>
</dbReference>
<dbReference type="AlphaFoldDB" id="A0A1I1TBD9"/>
<evidence type="ECO:0000313" key="3">
    <source>
        <dbReference type="Proteomes" id="UP000198855"/>
    </source>
</evidence>
<proteinExistence type="predicted"/>
<evidence type="ECO:0000313" key="2">
    <source>
        <dbReference type="EMBL" id="SFD55906.1"/>
    </source>
</evidence>
<gene>
    <name evidence="2" type="ORF">SAMN05216378_0442</name>
</gene>
<organism evidence="2 3">
    <name type="scientific">Paenibacillus catalpae</name>
    <dbReference type="NCBI Taxonomy" id="1045775"/>
    <lineage>
        <taxon>Bacteria</taxon>
        <taxon>Bacillati</taxon>
        <taxon>Bacillota</taxon>
        <taxon>Bacilli</taxon>
        <taxon>Bacillales</taxon>
        <taxon>Paenibacillaceae</taxon>
        <taxon>Paenibacillus</taxon>
    </lineage>
</organism>
<reference evidence="3" key="1">
    <citation type="submission" date="2016-10" db="EMBL/GenBank/DDBJ databases">
        <authorList>
            <person name="Varghese N."/>
            <person name="Submissions S."/>
        </authorList>
    </citation>
    <scope>NUCLEOTIDE SEQUENCE [LARGE SCALE GENOMIC DNA]</scope>
    <source>
        <strain evidence="3">CGMCC 1.10784</strain>
    </source>
</reference>
<sequence length="73" mass="8224">MDKPITPEQLRADVLQLFQDAGYTVPGLLPYIDDLVQENDRLKQELKRLRLAATRGSASPGSMNSRLKDALRE</sequence>
<evidence type="ECO:0000256" key="1">
    <source>
        <dbReference type="SAM" id="MobiDB-lite"/>
    </source>
</evidence>
<feature type="region of interest" description="Disordered" evidence="1">
    <location>
        <begin position="53"/>
        <end position="73"/>
    </location>
</feature>
<name>A0A1I1TBD9_9BACL</name>